<evidence type="ECO:0000313" key="4">
    <source>
        <dbReference type="EMBL" id="SKB29720.1"/>
    </source>
</evidence>
<dbReference type="STRING" id="623280.SAMN05660226_00568"/>
<dbReference type="InterPro" id="IPR053142">
    <property type="entry name" value="PchR_regulatory_protein"/>
</dbReference>
<dbReference type="PANTHER" id="PTHR47893">
    <property type="entry name" value="REGULATORY PROTEIN PCHR"/>
    <property type="match status" value="1"/>
</dbReference>
<proteinExistence type="predicted"/>
<name>A0A1T5A434_9SPHI</name>
<organism evidence="4 5">
    <name type="scientific">Parapedobacter luteus</name>
    <dbReference type="NCBI Taxonomy" id="623280"/>
    <lineage>
        <taxon>Bacteria</taxon>
        <taxon>Pseudomonadati</taxon>
        <taxon>Bacteroidota</taxon>
        <taxon>Sphingobacteriia</taxon>
        <taxon>Sphingobacteriales</taxon>
        <taxon>Sphingobacteriaceae</taxon>
        <taxon>Parapedobacter</taxon>
    </lineage>
</organism>
<accession>A0A1T5A434</accession>
<sequence length="357" mass="40421">MAGYGASYRSSNAKMKLTSRITSIPGWIYNLEVGDDYMPDSALDEGVNTIDHPAIRYMEAHYLTTSGLIIANCRMSFREDTEDLFRIDGSNIMLNFGLSGSIAYEVDKLVPLHPATLTSHTISYTPYFHGRFLMPAGQQIHYVCIILSESFYFNLISKESTLHKDFVNKMQKKEHAYFSPGPLKVTPDVKCVLSEIVAANKQGRLPRLFLETKIKEILVVQLEQFLYQEPPGTGNLPLQAADVSKLAEAKRILDDQFANPPLIPTLAKAVMLNEYKLKVGFKAYYQQTVHQYVIHKKMRLALSLLKDGNHTIGEVAYQVGYRDIAHFSNAFLKYYGCRPKQLVHRLGDEPATKKNTR</sequence>
<dbReference type="Pfam" id="PF12833">
    <property type="entry name" value="HTH_18"/>
    <property type="match status" value="1"/>
</dbReference>
<dbReference type="Gene3D" id="1.10.10.60">
    <property type="entry name" value="Homeodomain-like"/>
    <property type="match status" value="1"/>
</dbReference>
<keyword evidence="2" id="KW-0804">Transcription</keyword>
<evidence type="ECO:0000313" key="5">
    <source>
        <dbReference type="Proteomes" id="UP000190541"/>
    </source>
</evidence>
<keyword evidence="4" id="KW-0238">DNA-binding</keyword>
<dbReference type="GO" id="GO:0003700">
    <property type="term" value="F:DNA-binding transcription factor activity"/>
    <property type="evidence" value="ECO:0007669"/>
    <property type="project" value="InterPro"/>
</dbReference>
<protein>
    <submittedName>
        <fullName evidence="4">AraC-type DNA-binding protein</fullName>
    </submittedName>
</protein>
<dbReference type="Proteomes" id="UP000190541">
    <property type="component" value="Unassembled WGS sequence"/>
</dbReference>
<feature type="domain" description="HTH araC/xylS-type" evidence="3">
    <location>
        <begin position="247"/>
        <end position="345"/>
    </location>
</feature>
<dbReference type="SMART" id="SM00342">
    <property type="entry name" value="HTH_ARAC"/>
    <property type="match status" value="1"/>
</dbReference>
<keyword evidence="5" id="KW-1185">Reference proteome</keyword>
<gene>
    <name evidence="4" type="ORF">SAMN05660226_00568</name>
</gene>
<evidence type="ECO:0000256" key="1">
    <source>
        <dbReference type="ARBA" id="ARBA00023015"/>
    </source>
</evidence>
<keyword evidence="1" id="KW-0805">Transcription regulation</keyword>
<dbReference type="PANTHER" id="PTHR47893:SF1">
    <property type="entry name" value="REGULATORY PROTEIN PCHR"/>
    <property type="match status" value="1"/>
</dbReference>
<dbReference type="GO" id="GO:0043565">
    <property type="term" value="F:sequence-specific DNA binding"/>
    <property type="evidence" value="ECO:0007669"/>
    <property type="project" value="InterPro"/>
</dbReference>
<dbReference type="InterPro" id="IPR009057">
    <property type="entry name" value="Homeodomain-like_sf"/>
</dbReference>
<dbReference type="InterPro" id="IPR018060">
    <property type="entry name" value="HTH_AraC"/>
</dbReference>
<dbReference type="SUPFAM" id="SSF46689">
    <property type="entry name" value="Homeodomain-like"/>
    <property type="match status" value="1"/>
</dbReference>
<dbReference type="AlphaFoldDB" id="A0A1T5A434"/>
<evidence type="ECO:0000259" key="3">
    <source>
        <dbReference type="PROSITE" id="PS01124"/>
    </source>
</evidence>
<reference evidence="4 5" key="1">
    <citation type="submission" date="2017-02" db="EMBL/GenBank/DDBJ databases">
        <authorList>
            <person name="Peterson S.W."/>
        </authorList>
    </citation>
    <scope>NUCLEOTIDE SEQUENCE [LARGE SCALE GENOMIC DNA]</scope>
    <source>
        <strain evidence="4 5">DSM 22899</strain>
    </source>
</reference>
<dbReference type="EMBL" id="FUYS01000001">
    <property type="protein sequence ID" value="SKB29720.1"/>
    <property type="molecule type" value="Genomic_DNA"/>
</dbReference>
<evidence type="ECO:0000256" key="2">
    <source>
        <dbReference type="ARBA" id="ARBA00023163"/>
    </source>
</evidence>
<dbReference type="PROSITE" id="PS01124">
    <property type="entry name" value="HTH_ARAC_FAMILY_2"/>
    <property type="match status" value="1"/>
</dbReference>